<name>A0A8K1ZZW4_9CYAN</name>
<sequence>MTLKTLATATTFTLLCLTPAVFAQDLGTAPGVTQLIETNQCQGCNLEGADLSNLNLSNANLSGANLSNANLRGTNLSNANLSGASLSNAVLAEANLYLANLVGADLRGADLSEGTLTGANLENADLTAATLGGATLNYVTFSNASLLTADLSQADLSDANLVGANLSGARLTNASLSNADLSNADLSGADLSGTQMVSANLAEANLTQANLSNANLTGAQLETATLTEANLANTRLDNTVLAGDPIATASDEAADLTLAPQQQPPIRLFNLETANQQPGGSLSFFLGTRLFFNEQGEFGGGSGLQVNTLNVDWGITDSLQVGAAVNLYSDILPNRIVGNPVNLKYLSGALSAKYQVIEAERFNVAILGSAELLNIRTNTTSFLSGIPTDGFLTDNVFAGSVQVPFTYTFNPTLQVHVTPAVSFFPSTSNGAPFYGTVARIGAGLSWQPLERLGFFGDVQVPFGPGGNTVRARDAEIVNRPVWSAGLRYLLNPASSLDIYLTNAFGNTPATNILTLMPGSDQAAVAVSLNFDPDFGQNYAEDFRSGERTPLTPRDTQLVLDGITLTHADTLLPRTLRAQGGFGAGVGGSVATALTHDVQVELWLSDFDQTKENYRIDEVTVGAAAKVRFLDQVQGDPFSFSIKGSFGEQVSAPRGFSMAEGIFQYRPIPELALILNPKAGVIGNDTLIGAGLGINYQIWRGLQVLGEYTPFFTGETGVWSVGLRYFDPGLKLGVDVYGSNAAGRYSFSSIAAQSDPVVGVNVHWLFGGGY</sequence>
<dbReference type="EMBL" id="WVIC01000020">
    <property type="protein sequence ID" value="NCJ07043.1"/>
    <property type="molecule type" value="Genomic_DNA"/>
</dbReference>
<organism evidence="2 3">
    <name type="scientific">Petrachloros mirabilis ULC683</name>
    <dbReference type="NCBI Taxonomy" id="2781853"/>
    <lineage>
        <taxon>Bacteria</taxon>
        <taxon>Bacillati</taxon>
        <taxon>Cyanobacteriota</taxon>
        <taxon>Cyanophyceae</taxon>
        <taxon>Synechococcales</taxon>
        <taxon>Petrachlorosaceae</taxon>
        <taxon>Petrachloros</taxon>
        <taxon>Petrachloros mirabilis</taxon>
    </lineage>
</organism>
<dbReference type="Pfam" id="PF00805">
    <property type="entry name" value="Pentapeptide"/>
    <property type="match status" value="4"/>
</dbReference>
<dbReference type="InterPro" id="IPR001646">
    <property type="entry name" value="5peptide_repeat"/>
</dbReference>
<dbReference type="RefSeq" id="WP_161825522.1">
    <property type="nucleotide sequence ID" value="NZ_WVIC01000020.1"/>
</dbReference>
<dbReference type="PANTHER" id="PTHR14136">
    <property type="entry name" value="BTB_POZ DOMAIN-CONTAINING PROTEIN KCTD9"/>
    <property type="match status" value="1"/>
</dbReference>
<gene>
    <name evidence="2" type="ORF">GS597_11095</name>
</gene>
<protein>
    <recommendedName>
        <fullName evidence="4">Pentapeptide repeat-containing protein</fullName>
    </recommendedName>
</protein>
<evidence type="ECO:0000313" key="2">
    <source>
        <dbReference type="EMBL" id="NCJ07043.1"/>
    </source>
</evidence>
<evidence type="ECO:0000256" key="1">
    <source>
        <dbReference type="SAM" id="SignalP"/>
    </source>
</evidence>
<keyword evidence="3" id="KW-1185">Reference proteome</keyword>
<dbReference type="Proteomes" id="UP000607397">
    <property type="component" value="Unassembled WGS sequence"/>
</dbReference>
<dbReference type="InterPro" id="IPR051082">
    <property type="entry name" value="Pentapeptide-BTB/POZ_domain"/>
</dbReference>
<accession>A0A8K1ZZW4</accession>
<reference evidence="2" key="1">
    <citation type="submission" date="2019-12" db="EMBL/GenBank/DDBJ databases">
        <title>High-Quality draft genome sequences of three cyanobacteria isolated from the limestone walls of the Old Cathedral of Coimbra.</title>
        <authorList>
            <person name="Tiago I."/>
            <person name="Soares F."/>
            <person name="Portugal A."/>
        </authorList>
    </citation>
    <scope>NUCLEOTIDE SEQUENCE [LARGE SCALE GENOMIC DNA]</scope>
    <source>
        <strain evidence="2">C</strain>
    </source>
</reference>
<dbReference type="AlphaFoldDB" id="A0A8K1ZZW4"/>
<comment type="caution">
    <text evidence="2">The sequence shown here is derived from an EMBL/GenBank/DDBJ whole genome shotgun (WGS) entry which is preliminary data.</text>
</comment>
<dbReference type="SUPFAM" id="SSF141571">
    <property type="entry name" value="Pentapeptide repeat-like"/>
    <property type="match status" value="1"/>
</dbReference>
<feature type="chain" id="PRO_5035471826" description="Pentapeptide repeat-containing protein" evidence="1">
    <location>
        <begin position="24"/>
        <end position="769"/>
    </location>
</feature>
<dbReference type="PANTHER" id="PTHR14136:SF17">
    <property type="entry name" value="BTB_POZ DOMAIN-CONTAINING PROTEIN KCTD9"/>
    <property type="match status" value="1"/>
</dbReference>
<feature type="signal peptide" evidence="1">
    <location>
        <begin position="1"/>
        <end position="23"/>
    </location>
</feature>
<keyword evidence="1" id="KW-0732">Signal</keyword>
<proteinExistence type="predicted"/>
<evidence type="ECO:0008006" key="4">
    <source>
        <dbReference type="Google" id="ProtNLM"/>
    </source>
</evidence>
<dbReference type="Gene3D" id="2.160.20.80">
    <property type="entry name" value="E3 ubiquitin-protein ligase SopA"/>
    <property type="match status" value="2"/>
</dbReference>
<evidence type="ECO:0000313" key="3">
    <source>
        <dbReference type="Proteomes" id="UP000607397"/>
    </source>
</evidence>